<keyword evidence="3" id="KW-0902">Two-component regulatory system</keyword>
<dbReference type="AlphaFoldDB" id="A0A2N0ZDA2"/>
<keyword evidence="7" id="KW-1185">Reference proteome</keyword>
<proteinExistence type="predicted"/>
<feature type="domain" description="Signal transduction histidine kinase osmosensitive K+ channel sensor N-terminal" evidence="5">
    <location>
        <begin position="25"/>
        <end position="234"/>
    </location>
</feature>
<dbReference type="RefSeq" id="WP_066201574.1">
    <property type="nucleotide sequence ID" value="NZ_JAFDQP010000005.1"/>
</dbReference>
<organism evidence="6 7">
    <name type="scientific">Cytobacillus horneckiae</name>
    <dbReference type="NCBI Taxonomy" id="549687"/>
    <lineage>
        <taxon>Bacteria</taxon>
        <taxon>Bacillati</taxon>
        <taxon>Bacillota</taxon>
        <taxon>Bacilli</taxon>
        <taxon>Bacillales</taxon>
        <taxon>Bacillaceae</taxon>
        <taxon>Cytobacillus</taxon>
    </lineage>
</organism>
<feature type="domain" description="UspA" evidence="4">
    <location>
        <begin position="254"/>
        <end position="371"/>
    </location>
</feature>
<dbReference type="FunFam" id="3.40.50.300:FF:000483">
    <property type="entry name" value="Sensor histidine kinase KdpD"/>
    <property type="match status" value="1"/>
</dbReference>
<dbReference type="InterPro" id="IPR003852">
    <property type="entry name" value="Sig_transdc_His_kinase_KdpD_N"/>
</dbReference>
<dbReference type="PANTHER" id="PTHR45569:SF1">
    <property type="entry name" value="SENSOR PROTEIN KDPD"/>
    <property type="match status" value="1"/>
</dbReference>
<dbReference type="Pfam" id="PF02702">
    <property type="entry name" value="KdpD"/>
    <property type="match status" value="1"/>
</dbReference>
<evidence type="ECO:0000259" key="5">
    <source>
        <dbReference type="Pfam" id="PF02702"/>
    </source>
</evidence>
<sequence length="383" mass="44061">MLGNDHPHFRRKTPDEFLEEINQAKRGKFKLYVGAAPGVGKSYRMLQDAHELKSDGVDIVIGLIESHGRIETEAQIKGLESVPLKEIIYKGKKFYELNVNEIFIRKPEIVIVDELAHTNIKGSLHPKRYLDVEDLLEAGISVFSAVNIQHLESVYDIIQQICGIKVRERLPDKIFHIADEIQLIDVTPETLRKRLSEGKIYSSRKIEQSLNNFFTTEKLSALRELTLREVANDVDERIERITMEGEYGSIGILEKILVCIHYGPTAEKLIRRGWRMAQRLKAELFILNVLPDENHIVHLEREKKLREWKILAEQFNATFIIEKQGRCSPAEIIILTAKSFHITQILLGQSARTRWEEICKGSIVNTIMRKTSNIDIHIVADSR</sequence>
<evidence type="ECO:0000256" key="1">
    <source>
        <dbReference type="ARBA" id="ARBA00022679"/>
    </source>
</evidence>
<evidence type="ECO:0000256" key="2">
    <source>
        <dbReference type="ARBA" id="ARBA00022777"/>
    </source>
</evidence>
<dbReference type="GO" id="GO:0000155">
    <property type="term" value="F:phosphorelay sensor kinase activity"/>
    <property type="evidence" value="ECO:0007669"/>
    <property type="project" value="InterPro"/>
</dbReference>
<evidence type="ECO:0000256" key="3">
    <source>
        <dbReference type="ARBA" id="ARBA00023012"/>
    </source>
</evidence>
<dbReference type="SUPFAM" id="SSF52402">
    <property type="entry name" value="Adenine nucleotide alpha hydrolases-like"/>
    <property type="match status" value="1"/>
</dbReference>
<keyword evidence="1" id="KW-0808">Transferase</keyword>
<evidence type="ECO:0000259" key="4">
    <source>
        <dbReference type="Pfam" id="PF00582"/>
    </source>
</evidence>
<protein>
    <submittedName>
        <fullName evidence="6">Histidine kinase</fullName>
    </submittedName>
</protein>
<dbReference type="Gene3D" id="3.40.50.300">
    <property type="entry name" value="P-loop containing nucleotide triphosphate hydrolases"/>
    <property type="match status" value="1"/>
</dbReference>
<evidence type="ECO:0000313" key="6">
    <source>
        <dbReference type="EMBL" id="PKG27476.1"/>
    </source>
</evidence>
<dbReference type="PANTHER" id="PTHR45569">
    <property type="entry name" value="SENSOR PROTEIN KDPD"/>
    <property type="match status" value="1"/>
</dbReference>
<dbReference type="InterPro" id="IPR014729">
    <property type="entry name" value="Rossmann-like_a/b/a_fold"/>
</dbReference>
<dbReference type="Gene3D" id="3.40.50.620">
    <property type="entry name" value="HUPs"/>
    <property type="match status" value="1"/>
</dbReference>
<dbReference type="Proteomes" id="UP000233343">
    <property type="component" value="Unassembled WGS sequence"/>
</dbReference>
<dbReference type="Pfam" id="PF00582">
    <property type="entry name" value="Usp"/>
    <property type="match status" value="1"/>
</dbReference>
<reference evidence="6 7" key="1">
    <citation type="journal article" date="2010" name="Int. J. Syst. Evol. Microbiol.">
        <title>Bacillus horneckiae sp. nov., isolated from a spacecraft-assembly clean room.</title>
        <authorList>
            <person name="Vaishampayan P."/>
            <person name="Probst A."/>
            <person name="Krishnamurthi S."/>
            <person name="Ghosh S."/>
            <person name="Osman S."/>
            <person name="McDowall A."/>
            <person name="Ruckmani A."/>
            <person name="Mayilraj S."/>
            <person name="Venkateswaran K."/>
        </authorList>
    </citation>
    <scope>NUCLEOTIDE SEQUENCE [LARGE SCALE GENOMIC DNA]</scope>
    <source>
        <strain evidence="7">1PO1SC</strain>
    </source>
</reference>
<dbReference type="CDD" id="cd01987">
    <property type="entry name" value="USP_KdpD-like"/>
    <property type="match status" value="1"/>
</dbReference>
<dbReference type="InterPro" id="IPR006016">
    <property type="entry name" value="UspA"/>
</dbReference>
<dbReference type="InterPro" id="IPR052023">
    <property type="entry name" value="Histidine_kinase_KdpD"/>
</dbReference>
<accession>A0A2N0ZDA2</accession>
<dbReference type="NCBIfam" id="NF038185">
    <property type="entry name" value="KdpD_non_kinase"/>
    <property type="match status" value="1"/>
</dbReference>
<name>A0A2N0ZDA2_9BACI</name>
<comment type="caution">
    <text evidence="6">The sequence shown here is derived from an EMBL/GenBank/DDBJ whole genome shotgun (WGS) entry which is preliminary data.</text>
</comment>
<dbReference type="GO" id="GO:0005737">
    <property type="term" value="C:cytoplasm"/>
    <property type="evidence" value="ECO:0007669"/>
    <property type="project" value="UniProtKB-ARBA"/>
</dbReference>
<keyword evidence="2 6" id="KW-0418">Kinase</keyword>
<dbReference type="EMBL" id="PISD01000043">
    <property type="protein sequence ID" value="PKG27476.1"/>
    <property type="molecule type" value="Genomic_DNA"/>
</dbReference>
<dbReference type="InterPro" id="IPR027417">
    <property type="entry name" value="P-loop_NTPase"/>
</dbReference>
<gene>
    <name evidence="6" type="ORF">CWS20_18830</name>
</gene>
<dbReference type="GO" id="GO:0005886">
    <property type="term" value="C:plasma membrane"/>
    <property type="evidence" value="ECO:0007669"/>
    <property type="project" value="TreeGrafter"/>
</dbReference>
<evidence type="ECO:0000313" key="7">
    <source>
        <dbReference type="Proteomes" id="UP000233343"/>
    </source>
</evidence>